<feature type="domain" description="TonB-dependent receptor plug" evidence="7">
    <location>
        <begin position="65"/>
        <end position="181"/>
    </location>
</feature>
<comment type="caution">
    <text evidence="8">The sequence shown here is derived from an EMBL/GenBank/DDBJ whole genome shotgun (WGS) entry which is preliminary data.</text>
</comment>
<comment type="similarity">
    <text evidence="4">Belongs to the TonB-dependent receptor family.</text>
</comment>
<evidence type="ECO:0000256" key="5">
    <source>
        <dbReference type="SAM" id="SignalP"/>
    </source>
</evidence>
<dbReference type="Pfam" id="PF07715">
    <property type="entry name" value="Plug"/>
    <property type="match status" value="1"/>
</dbReference>
<dbReference type="EMBL" id="JRVC01000014">
    <property type="protein sequence ID" value="KHS44971.1"/>
    <property type="molecule type" value="Genomic_DNA"/>
</dbReference>
<comment type="subcellular location">
    <subcellularLocation>
        <location evidence="1 4">Cell outer membrane</location>
    </subcellularLocation>
</comment>
<dbReference type="SUPFAM" id="SSF56935">
    <property type="entry name" value="Porins"/>
    <property type="match status" value="1"/>
</dbReference>
<dbReference type="PANTHER" id="PTHR47234">
    <property type="match status" value="1"/>
</dbReference>
<keyword evidence="5" id="KW-0732">Signal</keyword>
<dbReference type="RefSeq" id="WP_236727153.1">
    <property type="nucleotide sequence ID" value="NZ_JRVC01000014.1"/>
</dbReference>
<dbReference type="Gene3D" id="2.40.170.20">
    <property type="entry name" value="TonB-dependent receptor, beta-barrel domain"/>
    <property type="match status" value="1"/>
</dbReference>
<dbReference type="Proteomes" id="UP000031338">
    <property type="component" value="Unassembled WGS sequence"/>
</dbReference>
<feature type="signal peptide" evidence="5">
    <location>
        <begin position="1"/>
        <end position="27"/>
    </location>
</feature>
<accession>A0A0B8ZFH7</accession>
<dbReference type="PANTHER" id="PTHR47234:SF2">
    <property type="entry name" value="TONB-DEPENDENT RECEPTOR"/>
    <property type="match status" value="1"/>
</dbReference>
<organism evidence="8 9">
    <name type="scientific">Novosphingobium subterraneum</name>
    <dbReference type="NCBI Taxonomy" id="48936"/>
    <lineage>
        <taxon>Bacteria</taxon>
        <taxon>Pseudomonadati</taxon>
        <taxon>Pseudomonadota</taxon>
        <taxon>Alphaproteobacteria</taxon>
        <taxon>Sphingomonadales</taxon>
        <taxon>Sphingomonadaceae</taxon>
        <taxon>Novosphingobium</taxon>
    </lineage>
</organism>
<reference evidence="8 9" key="1">
    <citation type="submission" date="2014-10" db="EMBL/GenBank/DDBJ databases">
        <title>Draft genome sequence of Novosphingobium subterraneum DSM 12447.</title>
        <authorList>
            <person name="Gan H.M."/>
            <person name="Gan H.Y."/>
            <person name="Savka M.A."/>
        </authorList>
    </citation>
    <scope>NUCLEOTIDE SEQUENCE [LARGE SCALE GENOMIC DNA]</scope>
    <source>
        <strain evidence="8 9">DSM 12447</strain>
    </source>
</reference>
<name>A0A0B8ZFH7_9SPHN</name>
<gene>
    <name evidence="8" type="ORF">NJ75_02897</name>
</gene>
<feature type="chain" id="PRO_5002144814" evidence="5">
    <location>
        <begin position="28"/>
        <end position="988"/>
    </location>
</feature>
<dbReference type="InterPro" id="IPR012910">
    <property type="entry name" value="Plug_dom"/>
</dbReference>
<evidence type="ECO:0000256" key="2">
    <source>
        <dbReference type="ARBA" id="ARBA00023136"/>
    </source>
</evidence>
<sequence length="988" mass="107246">MTKMTLLRAAILVSASSIATLAFPALAQDAQTAEPQVAEQGAEATEDSGTIVVTGSRIQQRADYNAPNPIVSVTSETLQQAGNVQIVETLAQNPALLNSLSGARTSGSNADFGAVGVQLLDLRNLGENRTLTLVNGRRHVASLAGTAAVDINSIPTDLIESVDVLTGGASAIYGADGVSGVVNFRLKRNFDGVVASGQIGISDQGDAGQRYGSVTAGRNFADGRGNIAVAYEFREIDRVSSFRRDFTGDPRRSFGLVRNQADLPDNPNLPDRVPTNDLRYADSSVDGAIDLDFDGIPDFTGSGKVYDRGRLLSSAGGLTQGGDSTPLAGYQGDLQAYNRTHNVNLLAHYDFSDALSVYVEGKYVKNRTFTQNQPSFDFFTYLTPDNPFLQDRYAGIADTSGGALLSRDNFDLGVRGERNDRETIRAVLGFEGRISDHARYDVSYVFGQTKSNILLTNYRIADRYFAAVDAVRDGAGNIVCRSTIDPTGNIDPNNYDAPATTFTPGANSGCLPLNLLGNGVRSQAALDWVNADIVNRARIRQNVISGSISGDFGQFFELPGGPVGFALGGEYRKESSRFVPDDLLQQGALADFSLQLPEQGSFDVKEAFAELSVPVLREMPFAHNLTLGAAIRLSDYSTVGKTTTWKIDGTYAPIPDVTFRGTLSEAVRAPNITELFAPRNGGFSFISDPCDPVFITEGTQFREANCRAVLTAAGLTPAQIAAFNPENDPTATVSLPGFSGGNRNLREETARTWTAGVVLRPSFIPGLVASFDWWDIKLKNAVNTPTAQDVAELCVDQPSLDNVFCQNVGRATGTGYINTYFVQPVNVANFRTAGADFRLNYSFRTDKLGSFSLSLIGGYLDRLEFIPTPGANVDIDREETYSPKWNATGDITWKMDGVTVNYGISWFSKTRRYELETLAANPDIVAPEYLWIKERWQQDVQVAFDVDDKFRFYIGGNNIWNQKPDRFSSNYPISFVGRYLYAGARVTM</sequence>
<evidence type="ECO:0000313" key="9">
    <source>
        <dbReference type="Proteomes" id="UP000031338"/>
    </source>
</evidence>
<keyword evidence="3" id="KW-0998">Cell outer membrane</keyword>
<evidence type="ECO:0000259" key="7">
    <source>
        <dbReference type="Pfam" id="PF07715"/>
    </source>
</evidence>
<dbReference type="InterPro" id="IPR036942">
    <property type="entry name" value="Beta-barrel_TonB_sf"/>
</dbReference>
<evidence type="ECO:0000256" key="3">
    <source>
        <dbReference type="ARBA" id="ARBA00023237"/>
    </source>
</evidence>
<evidence type="ECO:0000313" key="8">
    <source>
        <dbReference type="EMBL" id="KHS44971.1"/>
    </source>
</evidence>
<dbReference type="GO" id="GO:0009279">
    <property type="term" value="C:cell outer membrane"/>
    <property type="evidence" value="ECO:0007669"/>
    <property type="project" value="UniProtKB-SubCell"/>
</dbReference>
<dbReference type="Gene3D" id="2.170.130.10">
    <property type="entry name" value="TonB-dependent receptor, plug domain"/>
    <property type="match status" value="1"/>
</dbReference>
<dbReference type="InterPro" id="IPR037066">
    <property type="entry name" value="Plug_dom_sf"/>
</dbReference>
<protein>
    <submittedName>
        <fullName evidence="8">TonB-dependent receptor</fullName>
    </submittedName>
</protein>
<keyword evidence="8" id="KW-0675">Receptor</keyword>
<keyword evidence="4" id="KW-0798">TonB box</keyword>
<keyword evidence="2 4" id="KW-0472">Membrane</keyword>
<dbReference type="AlphaFoldDB" id="A0A0B8ZFH7"/>
<evidence type="ECO:0000256" key="4">
    <source>
        <dbReference type="RuleBase" id="RU003357"/>
    </source>
</evidence>
<evidence type="ECO:0000259" key="6">
    <source>
        <dbReference type="Pfam" id="PF00593"/>
    </source>
</evidence>
<dbReference type="STRING" id="48936.NJ75_02897"/>
<dbReference type="PATRIC" id="fig|48936.3.peg.2910"/>
<keyword evidence="9" id="KW-1185">Reference proteome</keyword>
<dbReference type="Pfam" id="PF00593">
    <property type="entry name" value="TonB_dep_Rec_b-barrel"/>
    <property type="match status" value="1"/>
</dbReference>
<evidence type="ECO:0000256" key="1">
    <source>
        <dbReference type="ARBA" id="ARBA00004442"/>
    </source>
</evidence>
<feature type="domain" description="TonB-dependent receptor-like beta-barrel" evidence="6">
    <location>
        <begin position="407"/>
        <end position="959"/>
    </location>
</feature>
<dbReference type="InterPro" id="IPR000531">
    <property type="entry name" value="Beta-barrel_TonB"/>
</dbReference>
<proteinExistence type="inferred from homology"/>